<reference evidence="4" key="1">
    <citation type="journal article" date="2019" name="Int. J. Syst. Evol. Microbiol.">
        <title>The Global Catalogue of Microorganisms (GCM) 10K type strain sequencing project: providing services to taxonomists for standard genome sequencing and annotation.</title>
        <authorList>
            <consortium name="The Broad Institute Genomics Platform"/>
            <consortium name="The Broad Institute Genome Sequencing Center for Infectious Disease"/>
            <person name="Wu L."/>
            <person name="Ma J."/>
        </authorList>
    </citation>
    <scope>NUCLEOTIDE SEQUENCE [LARGE SCALE GENOMIC DNA]</scope>
    <source>
        <strain evidence="4">CCUG 42001</strain>
    </source>
</reference>
<evidence type="ECO:0000256" key="1">
    <source>
        <dbReference type="SAM" id="Phobius"/>
    </source>
</evidence>
<keyword evidence="1" id="KW-1133">Transmembrane helix</keyword>
<evidence type="ECO:0000259" key="2">
    <source>
        <dbReference type="PROSITE" id="PS50887"/>
    </source>
</evidence>
<evidence type="ECO:0000313" key="3">
    <source>
        <dbReference type="EMBL" id="MFC6386306.1"/>
    </source>
</evidence>
<dbReference type="EMBL" id="JBHSTQ010000005">
    <property type="protein sequence ID" value="MFC6386306.1"/>
    <property type="molecule type" value="Genomic_DNA"/>
</dbReference>
<proteinExistence type="predicted"/>
<dbReference type="CDD" id="cd01949">
    <property type="entry name" value="GGDEF"/>
    <property type="match status" value="1"/>
</dbReference>
<feature type="transmembrane region" description="Helical" evidence="1">
    <location>
        <begin position="159"/>
        <end position="179"/>
    </location>
</feature>
<dbReference type="NCBIfam" id="TIGR00254">
    <property type="entry name" value="GGDEF"/>
    <property type="match status" value="1"/>
</dbReference>
<protein>
    <submittedName>
        <fullName evidence="3">GGDEF domain-containing protein</fullName>
    </submittedName>
</protein>
<gene>
    <name evidence="3" type="ORF">ACFP7A_06820</name>
</gene>
<dbReference type="PANTHER" id="PTHR45138">
    <property type="entry name" value="REGULATORY COMPONENTS OF SENSORY TRANSDUCTION SYSTEM"/>
    <property type="match status" value="1"/>
</dbReference>
<keyword evidence="1" id="KW-0812">Transmembrane</keyword>
<feature type="transmembrane region" description="Helical" evidence="1">
    <location>
        <begin position="126"/>
        <end position="143"/>
    </location>
</feature>
<keyword evidence="1" id="KW-0472">Membrane</keyword>
<feature type="domain" description="GGDEF" evidence="2">
    <location>
        <begin position="224"/>
        <end position="357"/>
    </location>
</feature>
<dbReference type="Proteomes" id="UP001596267">
    <property type="component" value="Unassembled WGS sequence"/>
</dbReference>
<feature type="transmembrane region" description="Helical" evidence="1">
    <location>
        <begin position="52"/>
        <end position="71"/>
    </location>
</feature>
<keyword evidence="4" id="KW-1185">Reference proteome</keyword>
<evidence type="ECO:0000313" key="4">
    <source>
        <dbReference type="Proteomes" id="UP001596267"/>
    </source>
</evidence>
<name>A0ABW1WF48_9BACL</name>
<dbReference type="SUPFAM" id="SSF55073">
    <property type="entry name" value="Nucleotide cyclase"/>
    <property type="match status" value="1"/>
</dbReference>
<dbReference type="PROSITE" id="PS50887">
    <property type="entry name" value="GGDEF"/>
    <property type="match status" value="1"/>
</dbReference>
<dbReference type="SMART" id="SM00267">
    <property type="entry name" value="GGDEF"/>
    <property type="match status" value="1"/>
</dbReference>
<sequence length="357" mass="40953">MKEIFKKSSEQNRSDVHESDRRFSIYCNTMFLFALVAHFLFVPVFYQLGNRFVFITNIIAVCLDLACLLLKNRGYLRVAGFIWVFEIVVHASICILAFGWNLGFYYYFLSLVPIVFFSRWHVVVRFLLTGILFAALLFFYFYTKTVPPITRTSAEMSELMYLLSVTLNFIGLGYAAFYYRSNSEKLERKLSMLAHTDVLTGVDNRRSFERLAQKELARQLNHHKPCALILFDIDHFKKINDTFGHAVGDMALQKMAEVCEQVLREQDHFGRIGGEEFAVFLAHTSHDEAAHIAERLRKTISACQIELDGGTQVALSASVGFTVPKAKHDELPQLMIRADKALYQAKREGRNRVASVI</sequence>
<feature type="transmembrane region" description="Helical" evidence="1">
    <location>
        <begin position="23"/>
        <end position="46"/>
    </location>
</feature>
<dbReference type="Pfam" id="PF00990">
    <property type="entry name" value="GGDEF"/>
    <property type="match status" value="1"/>
</dbReference>
<dbReference type="InterPro" id="IPR029787">
    <property type="entry name" value="Nucleotide_cyclase"/>
</dbReference>
<dbReference type="InterPro" id="IPR050469">
    <property type="entry name" value="Diguanylate_Cyclase"/>
</dbReference>
<dbReference type="RefSeq" id="WP_253053476.1">
    <property type="nucleotide sequence ID" value="NZ_JAMXWN010000004.1"/>
</dbReference>
<accession>A0ABW1WF48</accession>
<dbReference type="InterPro" id="IPR000160">
    <property type="entry name" value="GGDEF_dom"/>
</dbReference>
<dbReference type="PANTHER" id="PTHR45138:SF9">
    <property type="entry name" value="DIGUANYLATE CYCLASE DGCM-RELATED"/>
    <property type="match status" value="1"/>
</dbReference>
<dbReference type="InterPro" id="IPR043128">
    <property type="entry name" value="Rev_trsase/Diguanyl_cyclase"/>
</dbReference>
<dbReference type="Gene3D" id="3.30.70.270">
    <property type="match status" value="1"/>
</dbReference>
<feature type="transmembrane region" description="Helical" evidence="1">
    <location>
        <begin position="78"/>
        <end position="98"/>
    </location>
</feature>
<comment type="caution">
    <text evidence="3">The sequence shown here is derived from an EMBL/GenBank/DDBJ whole genome shotgun (WGS) entry which is preliminary data.</text>
</comment>
<organism evidence="3 4">
    <name type="scientific">Sporolactobacillus kofuensis</name>
    <dbReference type="NCBI Taxonomy" id="269672"/>
    <lineage>
        <taxon>Bacteria</taxon>
        <taxon>Bacillati</taxon>
        <taxon>Bacillota</taxon>
        <taxon>Bacilli</taxon>
        <taxon>Bacillales</taxon>
        <taxon>Sporolactobacillaceae</taxon>
        <taxon>Sporolactobacillus</taxon>
    </lineage>
</organism>